<dbReference type="OrthoDB" id="10068428at2759"/>
<dbReference type="SUPFAM" id="SSF54160">
    <property type="entry name" value="Chromo domain-like"/>
    <property type="match status" value="1"/>
</dbReference>
<evidence type="ECO:0000313" key="4">
    <source>
        <dbReference type="WBParaSite" id="ACOC_0000384601-mRNA-1"/>
    </source>
</evidence>
<reference evidence="4" key="1">
    <citation type="submission" date="2017-02" db="UniProtKB">
        <authorList>
            <consortium name="WormBaseParasite"/>
        </authorList>
    </citation>
    <scope>IDENTIFICATION</scope>
</reference>
<keyword evidence="3" id="KW-1185">Reference proteome</keyword>
<feature type="compositionally biased region" description="Basic and acidic residues" evidence="1">
    <location>
        <begin position="39"/>
        <end position="72"/>
    </location>
</feature>
<feature type="compositionally biased region" description="Basic and acidic residues" evidence="1">
    <location>
        <begin position="231"/>
        <end position="252"/>
    </location>
</feature>
<dbReference type="Proteomes" id="UP000267027">
    <property type="component" value="Unassembled WGS sequence"/>
</dbReference>
<protein>
    <submittedName>
        <fullName evidence="4">Tudor-knot domain-containing protein</fullName>
    </submittedName>
</protein>
<feature type="compositionally biased region" description="Basic and acidic residues" evidence="1">
    <location>
        <begin position="183"/>
        <end position="213"/>
    </location>
</feature>
<dbReference type="WBParaSite" id="ACOC_0000384601-mRNA-1">
    <property type="protein sequence ID" value="ACOC_0000384601-mRNA-1"/>
    <property type="gene ID" value="ACOC_0000384601"/>
</dbReference>
<gene>
    <name evidence="2" type="ORF">ACOC_LOCUS3846</name>
</gene>
<dbReference type="AlphaFoldDB" id="A0A0R3PHL9"/>
<dbReference type="STRING" id="334426.A0A0R3PHL9"/>
<evidence type="ECO:0000313" key="2">
    <source>
        <dbReference type="EMBL" id="VDM55431.1"/>
    </source>
</evidence>
<feature type="compositionally biased region" description="Basic and acidic residues" evidence="1">
    <location>
        <begin position="84"/>
        <end position="147"/>
    </location>
</feature>
<accession>A0A0R3PHL9</accession>
<dbReference type="Gene3D" id="2.30.30.140">
    <property type="match status" value="1"/>
</dbReference>
<sequence length="350" mass="39672">MLSTSGIWTLDICGILATINVTYELLSKSTKKRKGSTAEAKEKTAKKGKEKIEDRESKEASRDPELSSHAERSLCSAASTSLEVVKKVDKEEDERKNDRRAKEDEGKEKADRKEKKDKSKDKEKEEKQKEKDNKGKVKREERVREVDNNVLDQGLDCPEVKEEDVVPMSIAAKPGVEALTLADKQERRDSEREGRDNLGISDKDPSVDRKDVDGSDEDGDGKRKKERKKLARSDRKSGDVGDSSKFKDPDEGYHPANITSRFYLGQKVRAHHHGRWYDARVVTVEQPSIKEIIDIMEIPDDEGNGLSSLALTRLHDVLTSTRCFVHYLGWNSRYDESITLNKIRLSEKAS</sequence>
<proteinExistence type="predicted"/>
<reference evidence="2 3" key="2">
    <citation type="submission" date="2018-11" db="EMBL/GenBank/DDBJ databases">
        <authorList>
            <consortium name="Pathogen Informatics"/>
        </authorList>
    </citation>
    <scope>NUCLEOTIDE SEQUENCE [LARGE SCALE GENOMIC DNA]</scope>
    <source>
        <strain evidence="2 3">Costa Rica</strain>
    </source>
</reference>
<feature type="region of interest" description="Disordered" evidence="1">
    <location>
        <begin position="27"/>
        <end position="252"/>
    </location>
</feature>
<organism evidence="4">
    <name type="scientific">Angiostrongylus costaricensis</name>
    <name type="common">Nematode worm</name>
    <dbReference type="NCBI Taxonomy" id="334426"/>
    <lineage>
        <taxon>Eukaryota</taxon>
        <taxon>Metazoa</taxon>
        <taxon>Ecdysozoa</taxon>
        <taxon>Nematoda</taxon>
        <taxon>Chromadorea</taxon>
        <taxon>Rhabditida</taxon>
        <taxon>Rhabditina</taxon>
        <taxon>Rhabditomorpha</taxon>
        <taxon>Strongyloidea</taxon>
        <taxon>Metastrongylidae</taxon>
        <taxon>Angiostrongylus</taxon>
    </lineage>
</organism>
<dbReference type="EMBL" id="UYYA01001487">
    <property type="protein sequence ID" value="VDM55431.1"/>
    <property type="molecule type" value="Genomic_DNA"/>
</dbReference>
<name>A0A0R3PHL9_ANGCS</name>
<dbReference type="InterPro" id="IPR016197">
    <property type="entry name" value="Chromo-like_dom_sf"/>
</dbReference>
<evidence type="ECO:0000256" key="1">
    <source>
        <dbReference type="SAM" id="MobiDB-lite"/>
    </source>
</evidence>
<evidence type="ECO:0000313" key="3">
    <source>
        <dbReference type="Proteomes" id="UP000267027"/>
    </source>
</evidence>